<evidence type="ECO:0000313" key="3">
    <source>
        <dbReference type="Proteomes" id="UP000217257"/>
    </source>
</evidence>
<dbReference type="PROSITE" id="PS51257">
    <property type="entry name" value="PROKAR_LIPOPROTEIN"/>
    <property type="match status" value="1"/>
</dbReference>
<protein>
    <recommendedName>
        <fullName evidence="1">DUF7738 domain-containing protein</fullName>
    </recommendedName>
</protein>
<accession>A0A250IXC2</accession>
<dbReference type="EMBL" id="CP022098">
    <property type="protein sequence ID" value="ATB35920.1"/>
    <property type="molecule type" value="Genomic_DNA"/>
</dbReference>
<feature type="domain" description="DUF7738" evidence="1">
    <location>
        <begin position="38"/>
        <end position="143"/>
    </location>
</feature>
<dbReference type="KEGG" id="cfus:CYFUS_001334"/>
<evidence type="ECO:0000313" key="2">
    <source>
        <dbReference type="EMBL" id="ATB35920.1"/>
    </source>
</evidence>
<dbReference type="Proteomes" id="UP000217257">
    <property type="component" value="Chromosome"/>
</dbReference>
<dbReference type="Pfam" id="PF24880">
    <property type="entry name" value="DUF7738"/>
    <property type="match status" value="1"/>
</dbReference>
<organism evidence="2 3">
    <name type="scientific">Cystobacter fuscus</name>
    <dbReference type="NCBI Taxonomy" id="43"/>
    <lineage>
        <taxon>Bacteria</taxon>
        <taxon>Pseudomonadati</taxon>
        <taxon>Myxococcota</taxon>
        <taxon>Myxococcia</taxon>
        <taxon>Myxococcales</taxon>
        <taxon>Cystobacterineae</taxon>
        <taxon>Archangiaceae</taxon>
        <taxon>Cystobacter</taxon>
    </lineage>
</organism>
<gene>
    <name evidence="2" type="ORF">CYFUS_001334</name>
</gene>
<dbReference type="AlphaFoldDB" id="A0A250IXC2"/>
<proteinExistence type="predicted"/>
<dbReference type="InterPro" id="IPR056640">
    <property type="entry name" value="DUF7738"/>
</dbReference>
<sequence length="186" mass="20987">MRATSWIWMGVLLLLLGGCREPAPAPPPAPGTPENPLLTVEGTTVRYNGQLLPWEDTGAWRRVLGPPSRETEGILTWDELGVFLYDQDPQRPGPESFEVLLGRTRHSPHTEGEPESWPRKTFTGRLFVDGAAITSRSKIHEINRDKKGSDFARDYMSGIFSYYMGDFYVRLDYGHDRSLTAFSISK</sequence>
<name>A0A250IXC2_9BACT</name>
<evidence type="ECO:0000259" key="1">
    <source>
        <dbReference type="Pfam" id="PF24880"/>
    </source>
</evidence>
<reference evidence="2 3" key="1">
    <citation type="submission" date="2017-06" db="EMBL/GenBank/DDBJ databases">
        <title>Sequencing and comparative analysis of myxobacterial genomes.</title>
        <authorList>
            <person name="Rupp O."/>
            <person name="Goesmann A."/>
            <person name="Sogaard-Andersen L."/>
        </authorList>
    </citation>
    <scope>NUCLEOTIDE SEQUENCE [LARGE SCALE GENOMIC DNA]</scope>
    <source>
        <strain evidence="2 3">DSM 52655</strain>
    </source>
</reference>